<dbReference type="RefSeq" id="WP_034865804.1">
    <property type="nucleotide sequence ID" value="NZ_CABHIH010000002.1"/>
</dbReference>
<protein>
    <submittedName>
        <fullName evidence="1">Uncharacterized protein</fullName>
    </submittedName>
</protein>
<gene>
    <name evidence="1" type="ORF">CP373A1_03815</name>
</gene>
<evidence type="ECO:0000313" key="1">
    <source>
        <dbReference type="EMBL" id="OBY11534.1"/>
    </source>
</evidence>
<reference evidence="1 2" key="1">
    <citation type="submission" date="2016-06" db="EMBL/GenBank/DDBJ databases">
        <authorList>
            <person name="Kjaerup R.B."/>
            <person name="Dalgaard T.S."/>
            <person name="Juul-Madsen H.R."/>
        </authorList>
    </citation>
    <scope>NUCLEOTIDE SEQUENCE [LARGE SCALE GENOMIC DNA]</scope>
    <source>
        <strain evidence="1 2">373-A1</strain>
    </source>
</reference>
<proteinExistence type="predicted"/>
<dbReference type="eggNOG" id="COG4098">
    <property type="taxonomic scope" value="Bacteria"/>
</dbReference>
<name>A0A174ULZ4_9CLOT</name>
<dbReference type="EMBL" id="MAPZ01000011">
    <property type="protein sequence ID" value="OBY11534.1"/>
    <property type="molecule type" value="Genomic_DNA"/>
</dbReference>
<comment type="caution">
    <text evidence="1">The sequence shown here is derived from an EMBL/GenBank/DDBJ whole genome shotgun (WGS) entry which is preliminary data.</text>
</comment>
<dbReference type="Proteomes" id="UP000092714">
    <property type="component" value="Unassembled WGS sequence"/>
</dbReference>
<evidence type="ECO:0000313" key="2">
    <source>
        <dbReference type="Proteomes" id="UP000092714"/>
    </source>
</evidence>
<keyword evidence="2" id="KW-1185">Reference proteome</keyword>
<dbReference type="OrthoDB" id="1933944at2"/>
<organism evidence="1 2">
    <name type="scientific">Clostridium paraputrificum</name>
    <dbReference type="NCBI Taxonomy" id="29363"/>
    <lineage>
        <taxon>Bacteria</taxon>
        <taxon>Bacillati</taxon>
        <taxon>Bacillota</taxon>
        <taxon>Clostridia</taxon>
        <taxon>Eubacteriales</taxon>
        <taxon>Clostridiaceae</taxon>
        <taxon>Clostridium</taxon>
    </lineage>
</organism>
<sequence length="333" mass="39106">MVIFNKNISEEIVDISRRIYSWYKSGIKTLSISTCPFNTNTIFVDIVSYFISMRKKVLYISDEGYQEKKLLDGLSNKYKHMTYCKLESGLGECDINFVKYKHIKDIEGKYDLVILDDISNFSTIDNRKLRDIYNFIISKSERIIVYSLEEVTMLGDKIECTPIVTKKPFIEPRVINTRIDLNKDIPYILYDYIKWFKDNKRNLVIYVPNSEALENVYEYYLNKLKLNKVQIKKVYKDKSNKINVLKVKDKATFIITDFKEISLEGTNIGDAIVLFADSNEYSYKQLMYICGQISKTLSKTSEILFIANEVNNTIDRVRDVSRDFNKMLWEKGL</sequence>
<accession>A0A174ULZ4</accession>
<dbReference type="GeneID" id="42774877"/>
<dbReference type="AlphaFoldDB" id="A0A174ULZ4"/>